<protein>
    <recommendedName>
        <fullName evidence="3">RRM domain-containing protein</fullName>
    </recommendedName>
</protein>
<feature type="domain" description="RRM" evidence="3">
    <location>
        <begin position="111"/>
        <end position="182"/>
    </location>
</feature>
<dbReference type="PANTHER" id="PTHR23189">
    <property type="entry name" value="RNA RECOGNITION MOTIF-CONTAINING"/>
    <property type="match status" value="1"/>
</dbReference>
<dbReference type="InterPro" id="IPR035979">
    <property type="entry name" value="RBD_domain_sf"/>
</dbReference>
<accession>A0ABR2KMP9</accession>
<keyword evidence="1 2" id="KW-0694">RNA-binding</keyword>
<evidence type="ECO:0000313" key="5">
    <source>
        <dbReference type="Proteomes" id="UP001470230"/>
    </source>
</evidence>
<dbReference type="SUPFAM" id="SSF54928">
    <property type="entry name" value="RNA-binding domain, RBD"/>
    <property type="match status" value="2"/>
</dbReference>
<feature type="domain" description="RRM" evidence="3">
    <location>
        <begin position="200"/>
        <end position="277"/>
    </location>
</feature>
<comment type="caution">
    <text evidence="4">The sequence shown here is derived from an EMBL/GenBank/DDBJ whole genome shotgun (WGS) entry which is preliminary data.</text>
</comment>
<dbReference type="SMART" id="SM00360">
    <property type="entry name" value="RRM"/>
    <property type="match status" value="2"/>
</dbReference>
<evidence type="ECO:0000256" key="2">
    <source>
        <dbReference type="PROSITE-ProRule" id="PRU00176"/>
    </source>
</evidence>
<dbReference type="InterPro" id="IPR000504">
    <property type="entry name" value="RRM_dom"/>
</dbReference>
<dbReference type="EMBL" id="JAPFFF010000004">
    <property type="protein sequence ID" value="KAK8892369.1"/>
    <property type="molecule type" value="Genomic_DNA"/>
</dbReference>
<dbReference type="Pfam" id="PF00076">
    <property type="entry name" value="RRM_1"/>
    <property type="match status" value="2"/>
</dbReference>
<evidence type="ECO:0000313" key="4">
    <source>
        <dbReference type="EMBL" id="KAK8892369.1"/>
    </source>
</evidence>
<proteinExistence type="predicted"/>
<dbReference type="Proteomes" id="UP001470230">
    <property type="component" value="Unassembled WGS sequence"/>
</dbReference>
<keyword evidence="5" id="KW-1185">Reference proteome</keyword>
<name>A0ABR2KMP9_9EUKA</name>
<dbReference type="Gene3D" id="3.30.70.330">
    <property type="match status" value="2"/>
</dbReference>
<evidence type="ECO:0000259" key="3">
    <source>
        <dbReference type="PROSITE" id="PS50102"/>
    </source>
</evidence>
<dbReference type="CDD" id="cd12276">
    <property type="entry name" value="RRM2_MEI2_EAR1_like"/>
    <property type="match status" value="1"/>
</dbReference>
<evidence type="ECO:0000256" key="1">
    <source>
        <dbReference type="ARBA" id="ARBA00022884"/>
    </source>
</evidence>
<sequence length="304" mass="35419">MFNKTTFQNDENNNMNDNKALTIDVKCCTSSKWSDFLETPPPNAYFDSDRFIYDSSSCNLLEFTPVGYAPSQLDRPISILPSSEGTYVKIPDNFQPDSFNFEFNFKELPSRSLQLANIPENATEEDLDYIFSFFGEVEKKNYSRLSDGVATVQFYSMEDSQRMRLSLISIRNRIVTLIFRPEDLNETDPVAAKQHPENNGTIVLFHLPKNTTDEDLKQLFEQYGRIRQIRHTPYKDTQRFIEYYDTRSAAKALEELNGKLLDKRNPRSKVAIEFSLPGVFKKNIQKYYRSYLPTVKRNTVSNRY</sequence>
<reference evidence="4 5" key="1">
    <citation type="submission" date="2024-04" db="EMBL/GenBank/DDBJ databases">
        <title>Tritrichomonas musculus Genome.</title>
        <authorList>
            <person name="Alves-Ferreira E."/>
            <person name="Grigg M."/>
            <person name="Lorenzi H."/>
            <person name="Galac M."/>
        </authorList>
    </citation>
    <scope>NUCLEOTIDE SEQUENCE [LARGE SCALE GENOMIC DNA]</scope>
    <source>
        <strain evidence="4 5">EAF2021</strain>
    </source>
</reference>
<dbReference type="InterPro" id="IPR012677">
    <property type="entry name" value="Nucleotide-bd_a/b_plait_sf"/>
</dbReference>
<gene>
    <name evidence="4" type="ORF">M9Y10_029595</name>
</gene>
<dbReference type="PROSITE" id="PS50102">
    <property type="entry name" value="RRM"/>
    <property type="match status" value="2"/>
</dbReference>
<organism evidence="4 5">
    <name type="scientific">Tritrichomonas musculus</name>
    <dbReference type="NCBI Taxonomy" id="1915356"/>
    <lineage>
        <taxon>Eukaryota</taxon>
        <taxon>Metamonada</taxon>
        <taxon>Parabasalia</taxon>
        <taxon>Tritrichomonadida</taxon>
        <taxon>Tritrichomonadidae</taxon>
        <taxon>Tritrichomonas</taxon>
    </lineage>
</organism>